<dbReference type="SUPFAM" id="SSF52540">
    <property type="entry name" value="P-loop containing nucleoside triphosphate hydrolases"/>
    <property type="match status" value="1"/>
</dbReference>
<dbReference type="Proteomes" id="UP001178662">
    <property type="component" value="Chromosome"/>
</dbReference>
<dbReference type="InterPro" id="IPR050301">
    <property type="entry name" value="NTE"/>
</dbReference>
<protein>
    <submittedName>
        <fullName evidence="12">Patatin-like phospholipase family protein</fullName>
    </submittedName>
</protein>
<dbReference type="InterPro" id="IPR002078">
    <property type="entry name" value="Sigma_54_int"/>
</dbReference>
<proteinExistence type="inferred from homology"/>
<keyword evidence="2" id="KW-0547">Nucleotide-binding</keyword>
<evidence type="ECO:0000256" key="1">
    <source>
        <dbReference type="ARBA" id="ARBA00006636"/>
    </source>
</evidence>
<dbReference type="Gene3D" id="2.60.120.10">
    <property type="entry name" value="Jelly Rolls"/>
    <property type="match status" value="1"/>
</dbReference>
<dbReference type="CDD" id="cd00038">
    <property type="entry name" value="CAP_ED"/>
    <property type="match status" value="1"/>
</dbReference>
<feature type="active site" description="Nucleophile" evidence="8">
    <location>
        <position position="402"/>
    </location>
</feature>
<comment type="similarity">
    <text evidence="1">Belongs to the NTE family.</text>
</comment>
<evidence type="ECO:0000256" key="8">
    <source>
        <dbReference type="PROSITE-ProRule" id="PRU01161"/>
    </source>
</evidence>
<dbReference type="InterPro" id="IPR058031">
    <property type="entry name" value="AAA_lid_NorR"/>
</dbReference>
<dbReference type="PANTHER" id="PTHR14226">
    <property type="entry name" value="NEUROPATHY TARGET ESTERASE/SWISS CHEESE D.MELANOGASTER"/>
    <property type="match status" value="1"/>
</dbReference>
<organism evidence="12 13">
    <name type="scientific">Candidatus Cohnella colombiensis</name>
    <dbReference type="NCBI Taxonomy" id="3121368"/>
    <lineage>
        <taxon>Bacteria</taxon>
        <taxon>Bacillati</taxon>
        <taxon>Bacillota</taxon>
        <taxon>Bacilli</taxon>
        <taxon>Bacillales</taxon>
        <taxon>Paenibacillaceae</taxon>
        <taxon>Cohnella</taxon>
    </lineage>
</organism>
<evidence type="ECO:0000256" key="2">
    <source>
        <dbReference type="ARBA" id="ARBA00022741"/>
    </source>
</evidence>
<evidence type="ECO:0000259" key="10">
    <source>
        <dbReference type="PROSITE" id="PS50045"/>
    </source>
</evidence>
<dbReference type="GO" id="GO:0005524">
    <property type="term" value="F:ATP binding"/>
    <property type="evidence" value="ECO:0007669"/>
    <property type="project" value="InterPro"/>
</dbReference>
<evidence type="ECO:0000256" key="3">
    <source>
        <dbReference type="ARBA" id="ARBA00022801"/>
    </source>
</evidence>
<keyword evidence="7" id="KW-0010">Activator</keyword>
<dbReference type="PROSITE" id="PS51635">
    <property type="entry name" value="PNPLA"/>
    <property type="match status" value="1"/>
</dbReference>
<dbReference type="SUPFAM" id="SSF51206">
    <property type="entry name" value="cAMP-binding domain-like"/>
    <property type="match status" value="1"/>
</dbReference>
<dbReference type="InterPro" id="IPR016035">
    <property type="entry name" value="Acyl_Trfase/lysoPLipase"/>
</dbReference>
<dbReference type="Pfam" id="PF01734">
    <property type="entry name" value="Patatin"/>
    <property type="match status" value="1"/>
</dbReference>
<dbReference type="Pfam" id="PF25601">
    <property type="entry name" value="AAA_lid_14"/>
    <property type="match status" value="1"/>
</dbReference>
<evidence type="ECO:0000313" key="12">
    <source>
        <dbReference type="EMBL" id="WEK54457.1"/>
    </source>
</evidence>
<reference evidence="12" key="1">
    <citation type="submission" date="2023-03" db="EMBL/GenBank/DDBJ databases">
        <title>Andean soil-derived lignocellulolytic bacterial consortium as a source of novel taxa and putative plastic-active enzymes.</title>
        <authorList>
            <person name="Diaz-Garcia L."/>
            <person name="Chuvochina M."/>
            <person name="Feuerriegel G."/>
            <person name="Bunk B."/>
            <person name="Sproer C."/>
            <person name="Streit W.R."/>
            <person name="Rodriguez L.M."/>
            <person name="Overmann J."/>
            <person name="Jimenez D.J."/>
        </authorList>
    </citation>
    <scope>NUCLEOTIDE SEQUENCE</scope>
    <source>
        <strain evidence="12">MAG 2441</strain>
    </source>
</reference>
<gene>
    <name evidence="12" type="ORF">P0Y55_18295</name>
</gene>
<evidence type="ECO:0000256" key="6">
    <source>
        <dbReference type="ARBA" id="ARBA00023098"/>
    </source>
</evidence>
<dbReference type="Gene3D" id="3.40.50.300">
    <property type="entry name" value="P-loop containing nucleotide triphosphate hydrolases"/>
    <property type="match status" value="1"/>
</dbReference>
<dbReference type="InterPro" id="IPR014710">
    <property type="entry name" value="RmlC-like_jellyroll"/>
</dbReference>
<dbReference type="PROSITE" id="PS50042">
    <property type="entry name" value="CNMP_BINDING_3"/>
    <property type="match status" value="1"/>
</dbReference>
<dbReference type="InterPro" id="IPR002641">
    <property type="entry name" value="PNPLA_dom"/>
</dbReference>
<feature type="domain" description="Cyclic nucleotide-binding" evidence="9">
    <location>
        <begin position="10"/>
        <end position="128"/>
    </location>
</feature>
<evidence type="ECO:0000259" key="11">
    <source>
        <dbReference type="PROSITE" id="PS51635"/>
    </source>
</evidence>
<dbReference type="SUPFAM" id="SSF52151">
    <property type="entry name" value="FabD/lysophospholipase-like"/>
    <property type="match status" value="1"/>
</dbReference>
<comment type="caution">
    <text evidence="8">Lacks conserved residue(s) required for the propagation of feature annotation.</text>
</comment>
<keyword evidence="4" id="KW-0067">ATP-binding</keyword>
<keyword evidence="5 8" id="KW-0442">Lipid degradation</keyword>
<dbReference type="SMART" id="SM00100">
    <property type="entry name" value="cNMP"/>
    <property type="match status" value="1"/>
</dbReference>
<dbReference type="Gene3D" id="3.40.1090.10">
    <property type="entry name" value="Cytosolic phospholipase A2 catalytic domain"/>
    <property type="match status" value="2"/>
</dbReference>
<feature type="short sequence motif" description="DGA/G" evidence="8">
    <location>
        <begin position="514"/>
        <end position="516"/>
    </location>
</feature>
<dbReference type="InterPro" id="IPR018490">
    <property type="entry name" value="cNMP-bd_dom_sf"/>
</dbReference>
<dbReference type="Gene3D" id="1.10.8.60">
    <property type="match status" value="1"/>
</dbReference>
<sequence length="616" mass="68125">MLYYDTSYPLMEQLSADDWELLNPEIVEQHYEANKLILKHGEVSQNVHIILSGQVRVFIEQESKVELALLERGHFFGEMSCLTGDPISAHVEAVDEVHSLVVSRTGMLLLMDKNTDFRKQMIEAMIKRIQNSNQRVLEEHTKTHLLMKQQESESQERYGELIGNSPAMKELFIEIDRLSMSEEHVIIVGEGGTGKNNIARKLHYSATNGLYPILTIHSEDFDLLNWDTKVRAAKGGTIIIERAEQLPHSVLQGLIDNEQQTRIIFTTAQRLGISNVATLYVPPLRERNEDIPLLAKSFLSKEGVAYVDDAISSDALRMLSLFPYLTNNVEELESVVKEAYILSEGRTIHSNHLRFGRARKPGERPKIGLALGSGSARGMAHLGVLNVLEEEGIPIDMIAGTSAGSLVGGAYAAGMSVADCTRVLSTIRWGHLVRLTFPKRSFVHNTPMIGFIEQHLGKRQIESLPIPFAAVASDTLTGEAHIMRSGSLAHAITASTAIPAIMRPVHHQEKHLSDGAVVHPVPAALVKSMGADIVIAVNVCAESFNKGAAKNFVDSLSNTIDMMSAKMVKEELQLADVILRPELGFNQISFKDAPFCIAAGEAVTRDAIERIRMKFH</sequence>
<evidence type="ECO:0000256" key="7">
    <source>
        <dbReference type="ARBA" id="ARBA00023159"/>
    </source>
</evidence>
<evidence type="ECO:0000259" key="9">
    <source>
        <dbReference type="PROSITE" id="PS50042"/>
    </source>
</evidence>
<feature type="domain" description="PNPLA" evidence="11">
    <location>
        <begin position="369"/>
        <end position="527"/>
    </location>
</feature>
<dbReference type="GO" id="GO:0004622">
    <property type="term" value="F:phosphatidylcholine lysophospholipase activity"/>
    <property type="evidence" value="ECO:0007669"/>
    <property type="project" value="UniProtKB-ARBA"/>
</dbReference>
<dbReference type="PROSITE" id="PS50045">
    <property type="entry name" value="SIGMA54_INTERACT_4"/>
    <property type="match status" value="1"/>
</dbReference>
<dbReference type="Pfam" id="PF00027">
    <property type="entry name" value="cNMP_binding"/>
    <property type="match status" value="1"/>
</dbReference>
<dbReference type="InterPro" id="IPR027417">
    <property type="entry name" value="P-loop_NTPase"/>
</dbReference>
<keyword evidence="3 8" id="KW-0378">Hydrolase</keyword>
<evidence type="ECO:0000256" key="5">
    <source>
        <dbReference type="ARBA" id="ARBA00022963"/>
    </source>
</evidence>
<keyword evidence="6 8" id="KW-0443">Lipid metabolism</keyword>
<name>A0AA95JD00_9BACL</name>
<feature type="domain" description="Sigma-54 factor interaction" evidence="10">
    <location>
        <begin position="161"/>
        <end position="341"/>
    </location>
</feature>
<dbReference type="InterPro" id="IPR000595">
    <property type="entry name" value="cNMP-bd_dom"/>
</dbReference>
<dbReference type="PANTHER" id="PTHR14226:SF76">
    <property type="entry name" value="NTE FAMILY PROTEIN RSSA"/>
    <property type="match status" value="1"/>
</dbReference>
<dbReference type="EMBL" id="CP119317">
    <property type="protein sequence ID" value="WEK54457.1"/>
    <property type="molecule type" value="Genomic_DNA"/>
</dbReference>
<feature type="active site" description="Proton acceptor" evidence="8">
    <location>
        <position position="514"/>
    </location>
</feature>
<feature type="short sequence motif" description="GXSXG" evidence="8">
    <location>
        <begin position="400"/>
        <end position="404"/>
    </location>
</feature>
<evidence type="ECO:0000256" key="4">
    <source>
        <dbReference type="ARBA" id="ARBA00022840"/>
    </source>
</evidence>
<dbReference type="GO" id="GO:0016042">
    <property type="term" value="P:lipid catabolic process"/>
    <property type="evidence" value="ECO:0007669"/>
    <property type="project" value="UniProtKB-UniRule"/>
</dbReference>
<evidence type="ECO:0000313" key="13">
    <source>
        <dbReference type="Proteomes" id="UP001178662"/>
    </source>
</evidence>
<dbReference type="GO" id="GO:0006355">
    <property type="term" value="P:regulation of DNA-templated transcription"/>
    <property type="evidence" value="ECO:0007669"/>
    <property type="project" value="InterPro"/>
</dbReference>
<dbReference type="Pfam" id="PF14532">
    <property type="entry name" value="Sigma54_activ_2"/>
    <property type="match status" value="1"/>
</dbReference>
<dbReference type="AlphaFoldDB" id="A0AA95JD00"/>
<keyword evidence="13" id="KW-1185">Reference proteome</keyword>
<accession>A0AA95JD00</accession>